<sequence>MQVKLKPGQEMEICVLFFELCFERNSYSEHLGHITQIFCQLNRFLIGPLEKLFVDTYNIVNSFDTIKLHNIAKYFAQLLYSDVISWKVLSAIQLDEVETTASTADFVKHLFLELYEHMGQKQLNERVEDPSLKNAFEGIFFGNKHYNPHFSIELFSSIGLVGLIDTFENSLIF</sequence>
<reference evidence="6 7" key="1">
    <citation type="submission" date="2019-08" db="EMBL/GenBank/DDBJ databases">
        <title>The genome of the soybean aphid Biotype 1, its phylome, world population structure and adaptation to the North American continent.</title>
        <authorList>
            <person name="Giordano R."/>
            <person name="Donthu R.K."/>
            <person name="Hernandez A.G."/>
            <person name="Wright C.L."/>
            <person name="Zimin A.V."/>
        </authorList>
    </citation>
    <scope>NUCLEOTIDE SEQUENCE [LARGE SCALE GENOMIC DNA]</scope>
    <source>
        <tissue evidence="6">Whole aphids</tissue>
    </source>
</reference>
<name>A0A6G0T0Q6_APHGL</name>
<keyword evidence="3" id="KW-0508">mRNA splicing</keyword>
<dbReference type="GO" id="GO:0003723">
    <property type="term" value="F:RNA binding"/>
    <property type="evidence" value="ECO:0007669"/>
    <property type="project" value="TreeGrafter"/>
</dbReference>
<dbReference type="PROSITE" id="PS51366">
    <property type="entry name" value="MI"/>
    <property type="match status" value="1"/>
</dbReference>
<evidence type="ECO:0000256" key="3">
    <source>
        <dbReference type="ARBA" id="ARBA00023187"/>
    </source>
</evidence>
<feature type="domain" description="MI" evidence="5">
    <location>
        <begin position="1"/>
        <end position="94"/>
    </location>
</feature>
<gene>
    <name evidence="6" type="ORF">AGLY_015252</name>
</gene>
<dbReference type="AlphaFoldDB" id="A0A6G0T0Q6"/>
<protein>
    <recommendedName>
        <fullName evidence="5">MI domain-containing protein</fullName>
    </recommendedName>
</protein>
<evidence type="ECO:0000256" key="2">
    <source>
        <dbReference type="ARBA" id="ARBA00022664"/>
    </source>
</evidence>
<evidence type="ECO:0000259" key="5">
    <source>
        <dbReference type="PROSITE" id="PS51366"/>
    </source>
</evidence>
<dbReference type="OrthoDB" id="1924287at2759"/>
<comment type="subcellular location">
    <subcellularLocation>
        <location evidence="1">Nucleus</location>
    </subcellularLocation>
</comment>
<evidence type="ECO:0000256" key="1">
    <source>
        <dbReference type="ARBA" id="ARBA00004123"/>
    </source>
</evidence>
<keyword evidence="4" id="KW-0539">Nucleus</keyword>
<accession>A0A6G0T0Q6</accession>
<dbReference type="PANTHER" id="PTHR18034:SF3">
    <property type="entry name" value="PRE-MRNA-SPLICING FACTOR CWC22 HOMOLOG"/>
    <property type="match status" value="1"/>
</dbReference>
<dbReference type="InterPro" id="IPR003891">
    <property type="entry name" value="Initiation_fac_eIF4g_MI"/>
</dbReference>
<evidence type="ECO:0000256" key="4">
    <source>
        <dbReference type="ARBA" id="ARBA00023242"/>
    </source>
</evidence>
<dbReference type="GO" id="GO:0071013">
    <property type="term" value="C:catalytic step 2 spliceosome"/>
    <property type="evidence" value="ECO:0007669"/>
    <property type="project" value="TreeGrafter"/>
</dbReference>
<proteinExistence type="predicted"/>
<dbReference type="GO" id="GO:0000398">
    <property type="term" value="P:mRNA splicing, via spliceosome"/>
    <property type="evidence" value="ECO:0007669"/>
    <property type="project" value="TreeGrafter"/>
</dbReference>
<comment type="caution">
    <text evidence="6">The sequence shown here is derived from an EMBL/GenBank/DDBJ whole genome shotgun (WGS) entry which is preliminary data.</text>
</comment>
<dbReference type="Pfam" id="PF02847">
    <property type="entry name" value="MA3"/>
    <property type="match status" value="1"/>
</dbReference>
<dbReference type="InterPro" id="IPR050781">
    <property type="entry name" value="CWC22_splicing_factor"/>
</dbReference>
<keyword evidence="7" id="KW-1185">Reference proteome</keyword>
<dbReference type="PANTHER" id="PTHR18034">
    <property type="entry name" value="CELL CYCLE CONTROL PROTEIN CWF22-RELATED"/>
    <property type="match status" value="1"/>
</dbReference>
<evidence type="ECO:0000313" key="7">
    <source>
        <dbReference type="Proteomes" id="UP000475862"/>
    </source>
</evidence>
<dbReference type="Proteomes" id="UP000475862">
    <property type="component" value="Unassembled WGS sequence"/>
</dbReference>
<keyword evidence="2" id="KW-0507">mRNA processing</keyword>
<organism evidence="6 7">
    <name type="scientific">Aphis glycines</name>
    <name type="common">Soybean aphid</name>
    <dbReference type="NCBI Taxonomy" id="307491"/>
    <lineage>
        <taxon>Eukaryota</taxon>
        <taxon>Metazoa</taxon>
        <taxon>Ecdysozoa</taxon>
        <taxon>Arthropoda</taxon>
        <taxon>Hexapoda</taxon>
        <taxon>Insecta</taxon>
        <taxon>Pterygota</taxon>
        <taxon>Neoptera</taxon>
        <taxon>Paraneoptera</taxon>
        <taxon>Hemiptera</taxon>
        <taxon>Sternorrhyncha</taxon>
        <taxon>Aphidomorpha</taxon>
        <taxon>Aphidoidea</taxon>
        <taxon>Aphididae</taxon>
        <taxon>Aphidini</taxon>
        <taxon>Aphis</taxon>
        <taxon>Aphis</taxon>
    </lineage>
</organism>
<dbReference type="EMBL" id="VYZN01000070">
    <property type="protein sequence ID" value="KAE9524213.1"/>
    <property type="molecule type" value="Genomic_DNA"/>
</dbReference>
<evidence type="ECO:0000313" key="6">
    <source>
        <dbReference type="EMBL" id="KAE9524213.1"/>
    </source>
</evidence>